<sequence length="61" mass="6640">MLADPLQELGADIAACFPEVLHDVNTPTRQHFALRRAAGQRAIAMTATTEAPNTVRLLVVR</sequence>
<dbReference type="EMBL" id="FCNY02000011">
    <property type="protein sequence ID" value="SAL53315.1"/>
    <property type="molecule type" value="Genomic_DNA"/>
</dbReference>
<dbReference type="AlphaFoldDB" id="A0A158I9T1"/>
<proteinExistence type="predicted"/>
<evidence type="ECO:0000313" key="2">
    <source>
        <dbReference type="Proteomes" id="UP000054740"/>
    </source>
</evidence>
<dbReference type="Proteomes" id="UP000054740">
    <property type="component" value="Unassembled WGS sequence"/>
</dbReference>
<name>A0A158I9T1_CABCO</name>
<accession>A0A158I9T1</accession>
<reference evidence="2" key="1">
    <citation type="submission" date="2016-01" db="EMBL/GenBank/DDBJ databases">
        <authorList>
            <person name="Peeters C."/>
        </authorList>
    </citation>
    <scope>NUCLEOTIDE SEQUENCE [LARGE SCALE GENOMIC DNA]</scope>
</reference>
<keyword evidence="2" id="KW-1185">Reference proteome</keyword>
<gene>
    <name evidence="1" type="ORF">AWB70_04438</name>
</gene>
<evidence type="ECO:0000313" key="1">
    <source>
        <dbReference type="EMBL" id="SAL53315.1"/>
    </source>
</evidence>
<dbReference type="RefSeq" id="WP_053570981.1">
    <property type="nucleotide sequence ID" value="NZ_FCNY02000011.1"/>
</dbReference>
<organism evidence="1 2">
    <name type="scientific">Caballeronia cordobensis</name>
    <name type="common">Burkholderia cordobensis</name>
    <dbReference type="NCBI Taxonomy" id="1353886"/>
    <lineage>
        <taxon>Bacteria</taxon>
        <taxon>Pseudomonadati</taxon>
        <taxon>Pseudomonadota</taxon>
        <taxon>Betaproteobacteria</taxon>
        <taxon>Burkholderiales</taxon>
        <taxon>Burkholderiaceae</taxon>
        <taxon>Caballeronia</taxon>
    </lineage>
</organism>
<protein>
    <submittedName>
        <fullName evidence="1">Uncharacterized protein</fullName>
    </submittedName>
</protein>